<dbReference type="EMBL" id="CP120627">
    <property type="protein sequence ID" value="WEW56430.1"/>
    <property type="molecule type" value="Genomic_DNA"/>
</dbReference>
<evidence type="ECO:0000256" key="2">
    <source>
        <dbReference type="PROSITE-ProRule" id="PRU00252"/>
    </source>
</evidence>
<feature type="compositionally biased region" description="Low complexity" evidence="3">
    <location>
        <begin position="133"/>
        <end position="152"/>
    </location>
</feature>
<keyword evidence="1 2" id="KW-0238">DNA-binding</keyword>
<sequence length="152" mass="16477">MFRLTRLAPTLRTASVPRAFTTSAPRDIASITIAGRLAAPAELRTGQNGREYVRYVVGSSSGPNRDVSWFRVTSFAQEGKGRDHLLSLPKGTLMFVEGDASISGVEDSEGRKNFNLSVVQRAYHVLQRPRPNPEANAESSAEGSAEGSEPMQ</sequence>
<gene>
    <name evidence="4" type="primary">RIM1</name>
    <name evidence="4" type="ORF">PRK78_001873</name>
</gene>
<dbReference type="InterPro" id="IPR012340">
    <property type="entry name" value="NA-bd_OB-fold"/>
</dbReference>
<proteinExistence type="predicted"/>
<dbReference type="CDD" id="cd04496">
    <property type="entry name" value="SSB_OBF"/>
    <property type="match status" value="1"/>
</dbReference>
<feature type="region of interest" description="Disordered" evidence="3">
    <location>
        <begin position="126"/>
        <end position="152"/>
    </location>
</feature>
<dbReference type="Proteomes" id="UP001219355">
    <property type="component" value="Chromosome 1"/>
</dbReference>
<dbReference type="PROSITE" id="PS50935">
    <property type="entry name" value="SSB"/>
    <property type="match status" value="1"/>
</dbReference>
<dbReference type="GO" id="GO:0003697">
    <property type="term" value="F:single-stranded DNA binding"/>
    <property type="evidence" value="ECO:0007669"/>
    <property type="project" value="InterPro"/>
</dbReference>
<organism evidence="4 5">
    <name type="scientific">Emydomyces testavorans</name>
    <dbReference type="NCBI Taxonomy" id="2070801"/>
    <lineage>
        <taxon>Eukaryota</taxon>
        <taxon>Fungi</taxon>
        <taxon>Dikarya</taxon>
        <taxon>Ascomycota</taxon>
        <taxon>Pezizomycotina</taxon>
        <taxon>Eurotiomycetes</taxon>
        <taxon>Eurotiomycetidae</taxon>
        <taxon>Onygenales</taxon>
        <taxon>Nannizziopsiaceae</taxon>
        <taxon>Emydomyces</taxon>
    </lineage>
</organism>
<evidence type="ECO:0000256" key="3">
    <source>
        <dbReference type="SAM" id="MobiDB-lite"/>
    </source>
</evidence>
<name>A0AAF0DDI6_9EURO</name>
<dbReference type="Pfam" id="PF00436">
    <property type="entry name" value="SSB"/>
    <property type="match status" value="1"/>
</dbReference>
<protein>
    <submittedName>
        <fullName evidence="4">SsDNA-binding protein, mitochondrial</fullName>
    </submittedName>
</protein>
<evidence type="ECO:0000313" key="5">
    <source>
        <dbReference type="Proteomes" id="UP001219355"/>
    </source>
</evidence>
<accession>A0AAF0DDI6</accession>
<keyword evidence="5" id="KW-1185">Reference proteome</keyword>
<reference evidence="4" key="1">
    <citation type="submission" date="2023-03" db="EMBL/GenBank/DDBJ databases">
        <title>Emydomyces testavorans Genome Sequence.</title>
        <authorList>
            <person name="Hoyer L."/>
        </authorList>
    </citation>
    <scope>NUCLEOTIDE SEQUENCE</scope>
    <source>
        <strain evidence="4">16-2883</strain>
    </source>
</reference>
<dbReference type="Gene3D" id="2.40.50.140">
    <property type="entry name" value="Nucleic acid-binding proteins"/>
    <property type="match status" value="1"/>
</dbReference>
<evidence type="ECO:0000313" key="4">
    <source>
        <dbReference type="EMBL" id="WEW56430.1"/>
    </source>
</evidence>
<dbReference type="SUPFAM" id="SSF50249">
    <property type="entry name" value="Nucleic acid-binding proteins"/>
    <property type="match status" value="1"/>
</dbReference>
<dbReference type="AlphaFoldDB" id="A0AAF0DDI6"/>
<evidence type="ECO:0000256" key="1">
    <source>
        <dbReference type="ARBA" id="ARBA00023125"/>
    </source>
</evidence>
<dbReference type="InterPro" id="IPR000424">
    <property type="entry name" value="Primosome_PriB/ssb"/>
</dbReference>